<keyword evidence="1" id="KW-0472">Membrane</keyword>
<comment type="caution">
    <text evidence="2">The sequence shown here is derived from an EMBL/GenBank/DDBJ whole genome shotgun (WGS) entry which is preliminary data.</text>
</comment>
<accession>A0AAD9VAC3</accession>
<evidence type="ECO:0000256" key="1">
    <source>
        <dbReference type="SAM" id="Phobius"/>
    </source>
</evidence>
<keyword evidence="1" id="KW-0812">Transmembrane</keyword>
<dbReference type="EMBL" id="JARQWQ010000016">
    <property type="protein sequence ID" value="KAK2566645.1"/>
    <property type="molecule type" value="Genomic_DNA"/>
</dbReference>
<sequence>MKLKKCHVPPTVTVALKQAQGDSNLNWSHSLKDGDKIEVPTSGESFSGGLPVTESAIYVQVGLQKINGSHINYTVSLVGHMTIYDKRSPVKVLLLQGQMPMWKREDCARKYEVSTISTQTEVLFSTPSPTKKFQVTEPSSGLEGHHENAESTCPVVKFVDGTRCAVSNKCTKIRCRPSYNPDSSRTVLIIDVNECSNPMTATVTASSPSQQWSHTFEGGQEAKAPVPQGSDTNVFIHVELKKEANAEAKGHPKSRASWLHRKPATAVKILAIVVPVVCLILVGLGVSLWYFITRGMLRCPMHFSRRGGRSRVPMQPLVNAEI</sequence>
<evidence type="ECO:0000313" key="3">
    <source>
        <dbReference type="Proteomes" id="UP001249851"/>
    </source>
</evidence>
<reference evidence="2" key="1">
    <citation type="journal article" date="2023" name="G3 (Bethesda)">
        <title>Whole genome assembly and annotation of the endangered Caribbean coral Acropora cervicornis.</title>
        <authorList>
            <person name="Selwyn J.D."/>
            <person name="Vollmer S.V."/>
        </authorList>
    </citation>
    <scope>NUCLEOTIDE SEQUENCE</scope>
    <source>
        <strain evidence="2">K2</strain>
    </source>
</reference>
<keyword evidence="3" id="KW-1185">Reference proteome</keyword>
<keyword evidence="1" id="KW-1133">Transmembrane helix</keyword>
<evidence type="ECO:0000313" key="2">
    <source>
        <dbReference type="EMBL" id="KAK2566645.1"/>
    </source>
</evidence>
<proteinExistence type="predicted"/>
<reference evidence="2" key="2">
    <citation type="journal article" date="2023" name="Science">
        <title>Genomic signatures of disease resistance in endangered staghorn corals.</title>
        <authorList>
            <person name="Vollmer S.V."/>
            <person name="Selwyn J.D."/>
            <person name="Despard B.A."/>
            <person name="Roesel C.L."/>
        </authorList>
    </citation>
    <scope>NUCLEOTIDE SEQUENCE</scope>
    <source>
        <strain evidence="2">K2</strain>
    </source>
</reference>
<organism evidence="2 3">
    <name type="scientific">Acropora cervicornis</name>
    <name type="common">Staghorn coral</name>
    <dbReference type="NCBI Taxonomy" id="6130"/>
    <lineage>
        <taxon>Eukaryota</taxon>
        <taxon>Metazoa</taxon>
        <taxon>Cnidaria</taxon>
        <taxon>Anthozoa</taxon>
        <taxon>Hexacorallia</taxon>
        <taxon>Scleractinia</taxon>
        <taxon>Astrocoeniina</taxon>
        <taxon>Acroporidae</taxon>
        <taxon>Acropora</taxon>
    </lineage>
</organism>
<feature type="transmembrane region" description="Helical" evidence="1">
    <location>
        <begin position="269"/>
        <end position="292"/>
    </location>
</feature>
<name>A0AAD9VAC3_ACRCE</name>
<dbReference type="Proteomes" id="UP001249851">
    <property type="component" value="Unassembled WGS sequence"/>
</dbReference>
<protein>
    <submittedName>
        <fullName evidence="2">Uncharacterized protein</fullName>
    </submittedName>
</protein>
<dbReference type="AlphaFoldDB" id="A0AAD9VAC3"/>
<gene>
    <name evidence="2" type="ORF">P5673_009305</name>
</gene>